<organism evidence="6 7">
    <name type="scientific">Psychroflexus aurantiacus</name>
    <dbReference type="NCBI Taxonomy" id="2709310"/>
    <lineage>
        <taxon>Bacteria</taxon>
        <taxon>Pseudomonadati</taxon>
        <taxon>Bacteroidota</taxon>
        <taxon>Flavobacteriia</taxon>
        <taxon>Flavobacteriales</taxon>
        <taxon>Flavobacteriaceae</taxon>
        <taxon>Psychroflexus</taxon>
    </lineage>
</organism>
<dbReference type="SUPFAM" id="SSF53383">
    <property type="entry name" value="PLP-dependent transferases"/>
    <property type="match status" value="1"/>
</dbReference>
<dbReference type="EC" id="2.6.1.-" evidence="4"/>
<protein>
    <recommendedName>
        <fullName evidence="4">Aminotransferase</fullName>
        <ecNumber evidence="4">2.6.1.-</ecNumber>
    </recommendedName>
</protein>
<dbReference type="PANTHER" id="PTHR42832">
    <property type="entry name" value="AMINO ACID AMINOTRANSFERASE"/>
    <property type="match status" value="1"/>
</dbReference>
<comment type="cofactor">
    <cofactor evidence="1 4">
        <name>pyridoxal 5'-phosphate</name>
        <dbReference type="ChEBI" id="CHEBI:597326"/>
    </cofactor>
</comment>
<evidence type="ECO:0000256" key="4">
    <source>
        <dbReference type="RuleBase" id="RU000481"/>
    </source>
</evidence>
<proteinExistence type="inferred from homology"/>
<evidence type="ECO:0000256" key="3">
    <source>
        <dbReference type="ARBA" id="ARBA00022679"/>
    </source>
</evidence>
<keyword evidence="2 4" id="KW-0032">Aminotransferase</keyword>
<gene>
    <name evidence="6" type="ORF">G3567_01265</name>
</gene>
<sequence>MISVSSRLQETKEYYFSKKLREVAQLKKQGKPIINLGIGSPDLAPPQDVTEELMKAMQAPGAYQYQAYKGIDELREAMCNFYQTHYKVDVNPDSQVLPLMGSKEGIALISMAFLNEGDEVLVPNPGYPTYQAATKLLNAKLISYDLMEENSWHPDVEALQNMDLSRVKLMWINYPNMPTGETADREKLQDLIRFAKANSILLVNDNPYSMVLTDEKFSIFQLKGAHDVCLELNSLSKSFNLAGFRVGFLMGNSEFILAVLKVKSNMDSGMFFPIQKAAAKALNLDLSWFARQNDIYKSRRALVWDICEALHLTVNKNAVGLFVWAKINSTLSAEELADELLYGKGIFVTPGTVFGDNGANYVRFSLCVSEDELEVCKHRILKPKAV</sequence>
<dbReference type="PROSITE" id="PS00105">
    <property type="entry name" value="AA_TRANSFER_CLASS_1"/>
    <property type="match status" value="1"/>
</dbReference>
<evidence type="ECO:0000259" key="5">
    <source>
        <dbReference type="Pfam" id="PF00155"/>
    </source>
</evidence>
<evidence type="ECO:0000313" key="7">
    <source>
        <dbReference type="Proteomes" id="UP000478505"/>
    </source>
</evidence>
<dbReference type="InterPro" id="IPR004838">
    <property type="entry name" value="NHTrfase_class1_PyrdxlP-BS"/>
</dbReference>
<dbReference type="CDD" id="cd00609">
    <property type="entry name" value="AAT_like"/>
    <property type="match status" value="1"/>
</dbReference>
<dbReference type="AlphaFoldDB" id="A0A6B3QXA6"/>
<keyword evidence="7" id="KW-1185">Reference proteome</keyword>
<dbReference type="InterPro" id="IPR015422">
    <property type="entry name" value="PyrdxlP-dep_Trfase_small"/>
</dbReference>
<dbReference type="InterPro" id="IPR004839">
    <property type="entry name" value="Aminotransferase_I/II_large"/>
</dbReference>
<accession>A0A6B3QXA6</accession>
<dbReference type="PANTHER" id="PTHR42832:SF3">
    <property type="entry name" value="L-GLUTAMINE--4-(METHYLSULFANYL)-2-OXOBUTANOATE AMINOTRANSFERASE"/>
    <property type="match status" value="1"/>
</dbReference>
<evidence type="ECO:0000256" key="1">
    <source>
        <dbReference type="ARBA" id="ARBA00001933"/>
    </source>
</evidence>
<name>A0A6B3QXA6_9FLAO</name>
<dbReference type="EMBL" id="JAAIKD010000001">
    <property type="protein sequence ID" value="NEV92773.1"/>
    <property type="molecule type" value="Genomic_DNA"/>
</dbReference>
<evidence type="ECO:0000256" key="2">
    <source>
        <dbReference type="ARBA" id="ARBA00022576"/>
    </source>
</evidence>
<dbReference type="GO" id="GO:0030170">
    <property type="term" value="F:pyridoxal phosphate binding"/>
    <property type="evidence" value="ECO:0007669"/>
    <property type="project" value="InterPro"/>
</dbReference>
<dbReference type="RefSeq" id="WP_164003371.1">
    <property type="nucleotide sequence ID" value="NZ_JAAIKD010000001.1"/>
</dbReference>
<comment type="caution">
    <text evidence="6">The sequence shown here is derived from an EMBL/GenBank/DDBJ whole genome shotgun (WGS) entry which is preliminary data.</text>
</comment>
<keyword evidence="3 4" id="KW-0808">Transferase</keyword>
<reference evidence="6 7" key="1">
    <citation type="submission" date="2020-02" db="EMBL/GenBank/DDBJ databases">
        <title>Flavobacteriaceae Psychroflexus bacterium YR1-1, complete genome.</title>
        <authorList>
            <person name="Li Y."/>
            <person name="Wu S."/>
        </authorList>
    </citation>
    <scope>NUCLEOTIDE SEQUENCE [LARGE SCALE GENOMIC DNA]</scope>
    <source>
        <strain evidence="6 7">YR1-1</strain>
    </source>
</reference>
<dbReference type="GO" id="GO:0008483">
    <property type="term" value="F:transaminase activity"/>
    <property type="evidence" value="ECO:0007669"/>
    <property type="project" value="UniProtKB-KW"/>
</dbReference>
<dbReference type="Gene3D" id="3.90.1150.10">
    <property type="entry name" value="Aspartate Aminotransferase, domain 1"/>
    <property type="match status" value="1"/>
</dbReference>
<dbReference type="Proteomes" id="UP000478505">
    <property type="component" value="Unassembled WGS sequence"/>
</dbReference>
<dbReference type="InterPro" id="IPR050881">
    <property type="entry name" value="LL-DAP_aminotransferase"/>
</dbReference>
<dbReference type="InterPro" id="IPR015421">
    <property type="entry name" value="PyrdxlP-dep_Trfase_major"/>
</dbReference>
<comment type="similarity">
    <text evidence="4">Belongs to the class-I pyridoxal-phosphate-dependent aminotransferase family.</text>
</comment>
<dbReference type="Pfam" id="PF00155">
    <property type="entry name" value="Aminotran_1_2"/>
    <property type="match status" value="1"/>
</dbReference>
<dbReference type="InterPro" id="IPR015424">
    <property type="entry name" value="PyrdxlP-dep_Trfase"/>
</dbReference>
<evidence type="ECO:0000313" key="6">
    <source>
        <dbReference type="EMBL" id="NEV92773.1"/>
    </source>
</evidence>
<feature type="domain" description="Aminotransferase class I/classII large" evidence="5">
    <location>
        <begin position="32"/>
        <end position="376"/>
    </location>
</feature>
<dbReference type="Gene3D" id="3.40.640.10">
    <property type="entry name" value="Type I PLP-dependent aspartate aminotransferase-like (Major domain)"/>
    <property type="match status" value="1"/>
</dbReference>